<organism evidence="1 2">
    <name type="scientific">Polystyrenella longa</name>
    <dbReference type="NCBI Taxonomy" id="2528007"/>
    <lineage>
        <taxon>Bacteria</taxon>
        <taxon>Pseudomonadati</taxon>
        <taxon>Planctomycetota</taxon>
        <taxon>Planctomycetia</taxon>
        <taxon>Planctomycetales</taxon>
        <taxon>Planctomycetaceae</taxon>
        <taxon>Polystyrenella</taxon>
    </lineage>
</organism>
<dbReference type="Proteomes" id="UP000317178">
    <property type="component" value="Chromosome"/>
</dbReference>
<evidence type="ECO:0000313" key="1">
    <source>
        <dbReference type="EMBL" id="QDU81642.1"/>
    </source>
</evidence>
<protein>
    <submittedName>
        <fullName evidence="1">Lactonase, 7-bladed beta-propeller</fullName>
    </submittedName>
</protein>
<dbReference type="InterPro" id="IPR051200">
    <property type="entry name" value="Host-pathogen_enzymatic-act"/>
</dbReference>
<keyword evidence="2" id="KW-1185">Reference proteome</keyword>
<reference evidence="1 2" key="1">
    <citation type="submission" date="2019-02" db="EMBL/GenBank/DDBJ databases">
        <title>Deep-cultivation of Planctomycetes and their phenomic and genomic characterization uncovers novel biology.</title>
        <authorList>
            <person name="Wiegand S."/>
            <person name="Jogler M."/>
            <person name="Boedeker C."/>
            <person name="Pinto D."/>
            <person name="Vollmers J."/>
            <person name="Rivas-Marin E."/>
            <person name="Kohn T."/>
            <person name="Peeters S.H."/>
            <person name="Heuer A."/>
            <person name="Rast P."/>
            <person name="Oberbeckmann S."/>
            <person name="Bunk B."/>
            <person name="Jeske O."/>
            <person name="Meyerdierks A."/>
            <person name="Storesund J.E."/>
            <person name="Kallscheuer N."/>
            <person name="Luecker S."/>
            <person name="Lage O.M."/>
            <person name="Pohl T."/>
            <person name="Merkel B.J."/>
            <person name="Hornburger P."/>
            <person name="Mueller R.-W."/>
            <person name="Bruemmer F."/>
            <person name="Labrenz M."/>
            <person name="Spormann A.M."/>
            <person name="Op den Camp H."/>
            <person name="Overmann J."/>
            <person name="Amann R."/>
            <person name="Jetten M.S.M."/>
            <person name="Mascher T."/>
            <person name="Medema M.H."/>
            <person name="Devos D.P."/>
            <person name="Kaster A.-K."/>
            <person name="Ovreas L."/>
            <person name="Rohde M."/>
            <person name="Galperin M.Y."/>
            <person name="Jogler C."/>
        </authorList>
    </citation>
    <scope>NUCLEOTIDE SEQUENCE [LARGE SCALE GENOMIC DNA]</scope>
    <source>
        <strain evidence="1 2">Pla110</strain>
    </source>
</reference>
<dbReference type="PANTHER" id="PTHR47197">
    <property type="entry name" value="PROTEIN NIRF"/>
    <property type="match status" value="1"/>
</dbReference>
<name>A0A518CQY3_9PLAN</name>
<dbReference type="Gene3D" id="2.130.10.10">
    <property type="entry name" value="YVTN repeat-like/Quinoprotein amine dehydrogenase"/>
    <property type="match status" value="1"/>
</dbReference>
<dbReference type="InterPro" id="IPR015943">
    <property type="entry name" value="WD40/YVTN_repeat-like_dom_sf"/>
</dbReference>
<accession>A0A518CQY3</accession>
<dbReference type="AlphaFoldDB" id="A0A518CQY3"/>
<dbReference type="InterPro" id="IPR011048">
    <property type="entry name" value="Haem_d1_sf"/>
</dbReference>
<sequence>MYLNTRNGVLLTAAFISLGIVNGADAQLMLSGNENKIDVHTGAARVVPGSHPEAGSISILDFSQFPPRVEHLPGIENTVVGPPSNIAITPNHELALIASSLKIDPNDETQYAPDDLIHVLDLTTEPPQVIQEIHYGSQPSGMSITPDGKLAIVANRAAGSISILRIREKQVTPLTMIKVDEPEASVSDVAISPDGKTGLISVQEGCYLAQFTIDDEQVELNGRRFNTFGRPYRCVISPDGQFGLTAGAGSGDGAPNIDALTVIDLQADRPHTTDIVPIGAIPESIEVSPDGKLVAAVVMGSSNYDASNPLFKDDAEVVLLERNEDSYKVVQRLPLKRIPEGVAFTSDGKYLVVQCHLAKELFLYKVSGQRLEDTGYRIKVPGYASSLRAAP</sequence>
<dbReference type="KEGG" id="plon:Pla110_33860"/>
<gene>
    <name evidence="1" type="ORF">Pla110_33860</name>
</gene>
<dbReference type="EMBL" id="CP036281">
    <property type="protein sequence ID" value="QDU81642.1"/>
    <property type="molecule type" value="Genomic_DNA"/>
</dbReference>
<dbReference type="RefSeq" id="WP_144997160.1">
    <property type="nucleotide sequence ID" value="NZ_CP036281.1"/>
</dbReference>
<dbReference type="PANTHER" id="PTHR47197:SF3">
    <property type="entry name" value="DIHYDRO-HEME D1 DEHYDROGENASE"/>
    <property type="match status" value="1"/>
</dbReference>
<evidence type="ECO:0000313" key="2">
    <source>
        <dbReference type="Proteomes" id="UP000317178"/>
    </source>
</evidence>
<proteinExistence type="predicted"/>
<dbReference type="OrthoDB" id="9772811at2"/>
<dbReference type="SUPFAM" id="SSF51004">
    <property type="entry name" value="C-terminal (heme d1) domain of cytochrome cd1-nitrite reductase"/>
    <property type="match status" value="1"/>
</dbReference>